<dbReference type="PANTHER" id="PTHR30363">
    <property type="entry name" value="HTH-TYPE TRANSCRIPTIONAL REGULATOR SRLR-RELATED"/>
    <property type="match status" value="1"/>
</dbReference>
<dbReference type="InterPro" id="IPR018356">
    <property type="entry name" value="Tscrpt_reg_HTH_DeoR_CS"/>
</dbReference>
<comment type="caution">
    <text evidence="5">The sequence shown here is derived from an EMBL/GenBank/DDBJ whole genome shotgun (WGS) entry which is preliminary data.</text>
</comment>
<reference evidence="6" key="1">
    <citation type="submission" date="2015-07" db="EMBL/GenBank/DDBJ databases">
        <title>Fjat-10036 dsm4.</title>
        <authorList>
            <person name="Liu B."/>
            <person name="Wang J."/>
            <person name="Zhu Y."/>
            <person name="Liu G."/>
            <person name="Chen Q."/>
            <person name="Chen Z."/>
            <person name="Lan J."/>
            <person name="Che J."/>
            <person name="Ge C."/>
            <person name="Shi H."/>
            <person name="Pan Z."/>
            <person name="Liu X."/>
        </authorList>
    </citation>
    <scope>NUCLEOTIDE SEQUENCE [LARGE SCALE GENOMIC DNA]</scope>
    <source>
        <strain evidence="6">DSM 4</strain>
    </source>
</reference>
<dbReference type="PROSITE" id="PS51000">
    <property type="entry name" value="HTH_DEOR_2"/>
    <property type="match status" value="1"/>
</dbReference>
<keyword evidence="3" id="KW-0804">Transcription</keyword>
<dbReference type="STRING" id="1459.AF332_05885"/>
<organism evidence="5 6">
    <name type="scientific">Sporosarcina globispora</name>
    <name type="common">Bacillus globisporus</name>
    <dbReference type="NCBI Taxonomy" id="1459"/>
    <lineage>
        <taxon>Bacteria</taxon>
        <taxon>Bacillati</taxon>
        <taxon>Bacillota</taxon>
        <taxon>Bacilli</taxon>
        <taxon>Bacillales</taxon>
        <taxon>Caryophanaceae</taxon>
        <taxon>Sporosarcina</taxon>
    </lineage>
</organism>
<protein>
    <submittedName>
        <fullName evidence="5">DNA-binding protein</fullName>
    </submittedName>
</protein>
<dbReference type="InterPro" id="IPR014036">
    <property type="entry name" value="DeoR-like_C"/>
</dbReference>
<dbReference type="InterPro" id="IPR037171">
    <property type="entry name" value="NagB/RpiA_transferase-like"/>
</dbReference>
<dbReference type="EMBL" id="LGUF01000007">
    <property type="protein sequence ID" value="KON86397.1"/>
    <property type="molecule type" value="Genomic_DNA"/>
</dbReference>
<dbReference type="InterPro" id="IPR036388">
    <property type="entry name" value="WH-like_DNA-bd_sf"/>
</dbReference>
<accession>A0A0M0GA44</accession>
<evidence type="ECO:0000256" key="1">
    <source>
        <dbReference type="ARBA" id="ARBA00023015"/>
    </source>
</evidence>
<dbReference type="AlphaFoldDB" id="A0A0M0GA44"/>
<evidence type="ECO:0000256" key="2">
    <source>
        <dbReference type="ARBA" id="ARBA00023125"/>
    </source>
</evidence>
<dbReference type="Proteomes" id="UP000037109">
    <property type="component" value="Unassembled WGS sequence"/>
</dbReference>
<dbReference type="Pfam" id="PF08220">
    <property type="entry name" value="HTH_DeoR"/>
    <property type="match status" value="1"/>
</dbReference>
<dbReference type="RefSeq" id="WP_053433760.1">
    <property type="nucleotide sequence ID" value="NZ_LGUF01000007.1"/>
</dbReference>
<feature type="domain" description="HTH deoR-type" evidence="4">
    <location>
        <begin position="3"/>
        <end position="58"/>
    </location>
</feature>
<dbReference type="SMART" id="SM00420">
    <property type="entry name" value="HTH_DEOR"/>
    <property type="match status" value="1"/>
</dbReference>
<dbReference type="InterPro" id="IPR050313">
    <property type="entry name" value="Carb_Metab_HTH_regulators"/>
</dbReference>
<dbReference type="PROSITE" id="PS00894">
    <property type="entry name" value="HTH_DEOR_1"/>
    <property type="match status" value="1"/>
</dbReference>
<evidence type="ECO:0000313" key="6">
    <source>
        <dbReference type="Proteomes" id="UP000037109"/>
    </source>
</evidence>
<sequence>MIKDKRINKIEEYIIEHKSVSLDELMTVFNVSKNTIRRDVQELVEKGDFKKVYGGVAVIDDKRAKLESFHDRQVRNQTEKEMIGKAAANHVNDGDIIFIDSGTTTIEMIEYIKQKEVTIITNSLNFIVRALPYENLNVITAGGILERKTNSFGSLKYMDILNAYNINKAFMASTGISLSNGVTNASPLESELKASIVDRSSEVFLLVDHDKFDKYGLMTYCRLDKIDYLVTDITPSEVYQNYTEKNDIQLVIAE</sequence>
<name>A0A0M0GA44_SPOGL</name>
<keyword evidence="6" id="KW-1185">Reference proteome</keyword>
<evidence type="ECO:0000256" key="3">
    <source>
        <dbReference type="ARBA" id="ARBA00023163"/>
    </source>
</evidence>
<dbReference type="InterPro" id="IPR001034">
    <property type="entry name" value="DeoR_HTH"/>
</dbReference>
<proteinExistence type="predicted"/>
<dbReference type="PRINTS" id="PR00037">
    <property type="entry name" value="HTHLACR"/>
</dbReference>
<dbReference type="InterPro" id="IPR036390">
    <property type="entry name" value="WH_DNA-bd_sf"/>
</dbReference>
<dbReference type="GO" id="GO:0003700">
    <property type="term" value="F:DNA-binding transcription factor activity"/>
    <property type="evidence" value="ECO:0007669"/>
    <property type="project" value="InterPro"/>
</dbReference>
<keyword evidence="2 5" id="KW-0238">DNA-binding</keyword>
<dbReference type="Gene3D" id="1.10.10.10">
    <property type="entry name" value="Winged helix-like DNA-binding domain superfamily/Winged helix DNA-binding domain"/>
    <property type="match status" value="1"/>
</dbReference>
<evidence type="ECO:0000313" key="5">
    <source>
        <dbReference type="EMBL" id="KON86397.1"/>
    </source>
</evidence>
<dbReference type="GO" id="GO:0003677">
    <property type="term" value="F:DNA binding"/>
    <property type="evidence" value="ECO:0007669"/>
    <property type="project" value="UniProtKB-KW"/>
</dbReference>
<keyword evidence="1" id="KW-0805">Transcription regulation</keyword>
<dbReference type="Gene3D" id="3.40.50.1360">
    <property type="match status" value="1"/>
</dbReference>
<dbReference type="SUPFAM" id="SSF46785">
    <property type="entry name" value="Winged helix' DNA-binding domain"/>
    <property type="match status" value="1"/>
</dbReference>
<dbReference type="OrthoDB" id="9797223at2"/>
<dbReference type="PATRIC" id="fig|1459.3.peg.1236"/>
<gene>
    <name evidence="5" type="ORF">AF332_05885</name>
</gene>
<evidence type="ECO:0000259" key="4">
    <source>
        <dbReference type="PROSITE" id="PS51000"/>
    </source>
</evidence>
<dbReference type="SUPFAM" id="SSF100950">
    <property type="entry name" value="NagB/RpiA/CoA transferase-like"/>
    <property type="match status" value="1"/>
</dbReference>
<dbReference type="SMART" id="SM01134">
    <property type="entry name" value="DeoRC"/>
    <property type="match status" value="1"/>
</dbReference>
<dbReference type="Pfam" id="PF00455">
    <property type="entry name" value="DeoRC"/>
    <property type="match status" value="1"/>
</dbReference>
<dbReference type="PANTHER" id="PTHR30363:SF60">
    <property type="entry name" value="HTH-TYPE TRANSCRIPTIONAL REGULATOR IOLR"/>
    <property type="match status" value="1"/>
</dbReference>